<evidence type="ECO:0000313" key="2">
    <source>
        <dbReference type="EMBL" id="AKU93424.1"/>
    </source>
</evidence>
<dbReference type="KEGG" id="llu:AKJ09_00020"/>
<accession>A0A0K1PIY6</accession>
<evidence type="ECO:0000313" key="3">
    <source>
        <dbReference type="Proteomes" id="UP000064967"/>
    </source>
</evidence>
<dbReference type="KEGG" id="llu:AKJ09_00088"/>
<dbReference type="EMBL" id="CP012333">
    <property type="protein sequence ID" value="AKU93424.1"/>
    <property type="molecule type" value="Genomic_DNA"/>
</dbReference>
<sequence>MGNHMTRDEVIEKLCGMMGRVWSEIDPNSNDPCDCVCRNKQIFPYRNSGEALAFMQKAIDEALRARHLSADSVSAAWAPSKGDRVRLVKKIACTAPVGSEGEVTMVWEPTTSNGISRPAEFCVDCEGFPPFVTNASNLAPAHRTETAQVECEPTRCEHDMNEQWNAALEAAACIAARNDKSGWGIAREIRELKITTPTGSNTEPEKRGV</sequence>
<dbReference type="STRING" id="1391654.AKJ09_00020"/>
<gene>
    <name evidence="1" type="ORF">AKJ09_00020</name>
    <name evidence="2" type="ORF">AKJ09_00088</name>
</gene>
<organism evidence="1 3">
    <name type="scientific">Labilithrix luteola</name>
    <dbReference type="NCBI Taxonomy" id="1391654"/>
    <lineage>
        <taxon>Bacteria</taxon>
        <taxon>Pseudomonadati</taxon>
        <taxon>Myxococcota</taxon>
        <taxon>Polyangia</taxon>
        <taxon>Polyangiales</taxon>
        <taxon>Labilitrichaceae</taxon>
        <taxon>Labilithrix</taxon>
    </lineage>
</organism>
<reference evidence="1 3" key="1">
    <citation type="submission" date="2015-08" db="EMBL/GenBank/DDBJ databases">
        <authorList>
            <person name="Babu N.S."/>
            <person name="Beckwith C.J."/>
            <person name="Beseler K.G."/>
            <person name="Brison A."/>
            <person name="Carone J.V."/>
            <person name="Caskin T.P."/>
            <person name="Diamond M."/>
            <person name="Durham M.E."/>
            <person name="Foxe J.M."/>
            <person name="Go M."/>
            <person name="Henderson B.A."/>
            <person name="Jones I.B."/>
            <person name="McGettigan J.A."/>
            <person name="Micheletti S.J."/>
            <person name="Nasrallah M.E."/>
            <person name="Ortiz D."/>
            <person name="Piller C.R."/>
            <person name="Privatt S.R."/>
            <person name="Schneider S.L."/>
            <person name="Sharp S."/>
            <person name="Smith T.C."/>
            <person name="Stanton J.D."/>
            <person name="Ullery H.E."/>
            <person name="Wilson R.J."/>
            <person name="Serrano M.G."/>
            <person name="Buck G."/>
            <person name="Lee V."/>
            <person name="Wang Y."/>
            <person name="Carvalho R."/>
            <person name="Voegtly L."/>
            <person name="Shi R."/>
            <person name="Duckworth R."/>
            <person name="Johnson A."/>
            <person name="Loviza R."/>
            <person name="Walstead R."/>
            <person name="Shah Z."/>
            <person name="Kiflezghi M."/>
            <person name="Wade K."/>
            <person name="Ball S.L."/>
            <person name="Bradley K.W."/>
            <person name="Asai D.J."/>
            <person name="Bowman C.A."/>
            <person name="Russell D.A."/>
            <person name="Pope W.H."/>
            <person name="Jacobs-Sera D."/>
            <person name="Hendrix R.W."/>
            <person name="Hatfull G.F."/>
        </authorList>
    </citation>
    <scope>NUCLEOTIDE SEQUENCE [LARGE SCALE GENOMIC DNA]</scope>
    <source>
        <strain evidence="1 3">DSM 27648</strain>
    </source>
</reference>
<name>A0A0K1PIY6_9BACT</name>
<keyword evidence="3" id="KW-1185">Reference proteome</keyword>
<dbReference type="Proteomes" id="UP000064967">
    <property type="component" value="Chromosome"/>
</dbReference>
<protein>
    <submittedName>
        <fullName evidence="1">Uncharacterized protein</fullName>
    </submittedName>
</protein>
<proteinExistence type="predicted"/>
<dbReference type="EMBL" id="CP012333">
    <property type="protein sequence ID" value="AKU93356.1"/>
    <property type="molecule type" value="Genomic_DNA"/>
</dbReference>
<dbReference type="AlphaFoldDB" id="A0A0K1PIY6"/>
<evidence type="ECO:0000313" key="1">
    <source>
        <dbReference type="EMBL" id="AKU93356.1"/>
    </source>
</evidence>